<dbReference type="EMBL" id="BARV01009187">
    <property type="protein sequence ID" value="GAI13351.1"/>
    <property type="molecule type" value="Genomic_DNA"/>
</dbReference>
<proteinExistence type="predicted"/>
<name>X1M5J0_9ZZZZ</name>
<feature type="non-terminal residue" evidence="1">
    <location>
        <position position="40"/>
    </location>
</feature>
<accession>X1M5J0</accession>
<protein>
    <submittedName>
        <fullName evidence="1">Uncharacterized protein</fullName>
    </submittedName>
</protein>
<gene>
    <name evidence="1" type="ORF">S06H3_18207</name>
</gene>
<reference evidence="1" key="1">
    <citation type="journal article" date="2014" name="Front. Microbiol.">
        <title>High frequency of phylogenetically diverse reductive dehalogenase-homologous genes in deep subseafloor sedimentary metagenomes.</title>
        <authorList>
            <person name="Kawai M."/>
            <person name="Futagami T."/>
            <person name="Toyoda A."/>
            <person name="Takaki Y."/>
            <person name="Nishi S."/>
            <person name="Hori S."/>
            <person name="Arai W."/>
            <person name="Tsubouchi T."/>
            <person name="Morono Y."/>
            <person name="Uchiyama I."/>
            <person name="Ito T."/>
            <person name="Fujiyama A."/>
            <person name="Inagaki F."/>
            <person name="Takami H."/>
        </authorList>
    </citation>
    <scope>NUCLEOTIDE SEQUENCE</scope>
    <source>
        <strain evidence="1">Expedition CK06-06</strain>
    </source>
</reference>
<comment type="caution">
    <text evidence="1">The sequence shown here is derived from an EMBL/GenBank/DDBJ whole genome shotgun (WGS) entry which is preliminary data.</text>
</comment>
<organism evidence="1">
    <name type="scientific">marine sediment metagenome</name>
    <dbReference type="NCBI Taxonomy" id="412755"/>
    <lineage>
        <taxon>unclassified sequences</taxon>
        <taxon>metagenomes</taxon>
        <taxon>ecological metagenomes</taxon>
    </lineage>
</organism>
<sequence length="40" mass="4554">MLEAIKYGADIIISIDDDNIPLDEHYFKDFVSILSHPFTG</sequence>
<dbReference type="AlphaFoldDB" id="X1M5J0"/>
<evidence type="ECO:0000313" key="1">
    <source>
        <dbReference type="EMBL" id="GAI13351.1"/>
    </source>
</evidence>